<accession>A0A3P5ZSD1</accession>
<dbReference type="InterPro" id="IPR036312">
    <property type="entry name" value="Bifun_inhib/LTP/seed_sf"/>
</dbReference>
<dbReference type="SUPFAM" id="SSF47699">
    <property type="entry name" value="Bifunctional inhibitor/lipid-transfer protein/seed storage 2S albumin"/>
    <property type="match status" value="1"/>
</dbReference>
<protein>
    <recommendedName>
        <fullName evidence="5">Bifunctional inhibitor/plant lipid transfer protein/seed storage helical domain-containing protein</fullName>
    </recommendedName>
</protein>
<sequence>MANKLFLVSATLAFFFLLTNASIYRTIVEVDEDDATNPAGPFRIPKCRKETVVEVDEDDATNPAGPFRIPKCRKEFQQAQHLKACQQWLHKQAMQSGSGPSWTLDGEFDFEDDMENPQGPQQRPPLLQQCCNELHQEEPLCVCPTLKGASKAVKQQVRQQGQMQGQQMQHVISRIYQTATHLPKVCNIPQVSVCPFQKTMPGPSY</sequence>
<evidence type="ECO:0000256" key="2">
    <source>
        <dbReference type="ARBA" id="ARBA00022761"/>
    </source>
</evidence>
<keyword evidence="3" id="KW-0708">Seed storage protein</keyword>
<gene>
    <name evidence="6" type="ORF">BRAA01T01782Z</name>
</gene>
<evidence type="ECO:0000256" key="3">
    <source>
        <dbReference type="ARBA" id="ARBA00023129"/>
    </source>
</evidence>
<name>A0A3P5ZSD1_BRACM</name>
<reference evidence="6" key="1">
    <citation type="submission" date="2018-11" db="EMBL/GenBank/DDBJ databases">
        <authorList>
            <consortium name="Genoscope - CEA"/>
            <person name="William W."/>
        </authorList>
    </citation>
    <scope>NUCLEOTIDE SEQUENCE</scope>
</reference>
<dbReference type="Pfam" id="PF00234">
    <property type="entry name" value="Tryp_alpha_amyl"/>
    <property type="match status" value="1"/>
</dbReference>
<evidence type="ECO:0000259" key="5">
    <source>
        <dbReference type="SMART" id="SM00499"/>
    </source>
</evidence>
<evidence type="ECO:0000256" key="1">
    <source>
        <dbReference type="ARBA" id="ARBA00008262"/>
    </source>
</evidence>
<organism evidence="6">
    <name type="scientific">Brassica campestris</name>
    <name type="common">Field mustard</name>
    <dbReference type="NCBI Taxonomy" id="3711"/>
    <lineage>
        <taxon>Eukaryota</taxon>
        <taxon>Viridiplantae</taxon>
        <taxon>Streptophyta</taxon>
        <taxon>Embryophyta</taxon>
        <taxon>Tracheophyta</taxon>
        <taxon>Spermatophyta</taxon>
        <taxon>Magnoliopsida</taxon>
        <taxon>eudicotyledons</taxon>
        <taxon>Gunneridae</taxon>
        <taxon>Pentapetalae</taxon>
        <taxon>rosids</taxon>
        <taxon>malvids</taxon>
        <taxon>Brassicales</taxon>
        <taxon>Brassicaceae</taxon>
        <taxon>Brassiceae</taxon>
        <taxon>Brassica</taxon>
    </lineage>
</organism>
<dbReference type="InterPro" id="IPR016140">
    <property type="entry name" value="Bifunc_inhib/LTP/seed_store"/>
</dbReference>
<keyword evidence="2" id="KW-0758">Storage protein</keyword>
<dbReference type="EMBL" id="LR031571">
    <property type="protein sequence ID" value="VDC75280.1"/>
    <property type="molecule type" value="Genomic_DNA"/>
</dbReference>
<dbReference type="SMART" id="SM00499">
    <property type="entry name" value="AAI"/>
    <property type="match status" value="1"/>
</dbReference>
<feature type="chain" id="PRO_5018193924" description="Bifunctional inhibitor/plant lipid transfer protein/seed storage helical domain-containing protein" evidence="4">
    <location>
        <begin position="22"/>
        <end position="205"/>
    </location>
</feature>
<dbReference type="CDD" id="cd00261">
    <property type="entry name" value="AAI_SS"/>
    <property type="match status" value="1"/>
</dbReference>
<evidence type="ECO:0000256" key="4">
    <source>
        <dbReference type="SAM" id="SignalP"/>
    </source>
</evidence>
<evidence type="ECO:0000313" key="6">
    <source>
        <dbReference type="EMBL" id="VDC75280.1"/>
    </source>
</evidence>
<dbReference type="PANTHER" id="PTHR35496">
    <property type="entry name" value="2S SEED STORAGE PROTEIN 1-RELATED"/>
    <property type="match status" value="1"/>
</dbReference>
<feature type="signal peptide" evidence="4">
    <location>
        <begin position="1"/>
        <end position="21"/>
    </location>
</feature>
<feature type="domain" description="Bifunctional inhibitor/plant lipid transfer protein/seed storage helical" evidence="5">
    <location>
        <begin position="85"/>
        <end position="194"/>
    </location>
</feature>
<dbReference type="InterPro" id="IPR000617">
    <property type="entry name" value="Napin/2SS/CON"/>
</dbReference>
<dbReference type="PRINTS" id="PR00496">
    <property type="entry name" value="NAPIN"/>
</dbReference>
<dbReference type="AlphaFoldDB" id="A0A3P5ZSD1"/>
<comment type="similarity">
    <text evidence="1">Belongs to the 2S seed storage albumins family.</text>
</comment>
<keyword evidence="4" id="KW-0732">Signal</keyword>
<dbReference type="Gene3D" id="1.10.110.10">
    <property type="entry name" value="Plant lipid-transfer and hydrophobic proteins"/>
    <property type="match status" value="1"/>
</dbReference>
<dbReference type="PANTHER" id="PTHR35496:SF11">
    <property type="entry name" value="BIFUNCTIONAL INHIBITOR_PLANT LIPID TRANSFER PROTEIN_SEED STORAGE HELICAL DOMAIN-CONTAINING PROTEIN"/>
    <property type="match status" value="1"/>
</dbReference>
<dbReference type="GO" id="GO:0045735">
    <property type="term" value="F:nutrient reservoir activity"/>
    <property type="evidence" value="ECO:0007669"/>
    <property type="project" value="UniProtKB-KW"/>
</dbReference>
<proteinExistence type="inferred from homology"/>